<accession>A0ABQ5FPC6</accession>
<organism evidence="1 2">
    <name type="scientific">Tanacetum coccineum</name>
    <dbReference type="NCBI Taxonomy" id="301880"/>
    <lineage>
        <taxon>Eukaryota</taxon>
        <taxon>Viridiplantae</taxon>
        <taxon>Streptophyta</taxon>
        <taxon>Embryophyta</taxon>
        <taxon>Tracheophyta</taxon>
        <taxon>Spermatophyta</taxon>
        <taxon>Magnoliopsida</taxon>
        <taxon>eudicotyledons</taxon>
        <taxon>Gunneridae</taxon>
        <taxon>Pentapetalae</taxon>
        <taxon>asterids</taxon>
        <taxon>campanulids</taxon>
        <taxon>Asterales</taxon>
        <taxon>Asteraceae</taxon>
        <taxon>Asteroideae</taxon>
        <taxon>Anthemideae</taxon>
        <taxon>Anthemidinae</taxon>
        <taxon>Tanacetum</taxon>
    </lineage>
</organism>
<sequence>MFNELMSTPINFTVFAMNRLQIIDLTKADLVGPVYNLLKGTCKSFVELEYNMEEYMVPMLWSPIKVAYDRHDLLENSGSDQCQSYKWYGYGHLEEIKVRRSDQKLLFNLKVEDIMHLATTLRMFARHIIIQKRVEGLQLGVKSYQKKLNISRPLTHKAGISDLEPYTPYSNPQGVIYLDKLERNRLMCTHELYKFSDGTLISVRDKLKDIANNLEMWYSSAMPRRRWSNLEN</sequence>
<name>A0ABQ5FPC6_9ASTR</name>
<dbReference type="EMBL" id="BQNB010017613">
    <property type="protein sequence ID" value="GJT65216.1"/>
    <property type="molecule type" value="Genomic_DNA"/>
</dbReference>
<keyword evidence="2" id="KW-1185">Reference proteome</keyword>
<reference evidence="1" key="1">
    <citation type="journal article" date="2022" name="Int. J. Mol. Sci.">
        <title>Draft Genome of Tanacetum Coccineum: Genomic Comparison of Closely Related Tanacetum-Family Plants.</title>
        <authorList>
            <person name="Yamashiro T."/>
            <person name="Shiraishi A."/>
            <person name="Nakayama K."/>
            <person name="Satake H."/>
        </authorList>
    </citation>
    <scope>NUCLEOTIDE SEQUENCE</scope>
</reference>
<protein>
    <submittedName>
        <fullName evidence="1">Uncharacterized protein</fullName>
    </submittedName>
</protein>
<comment type="caution">
    <text evidence="1">The sequence shown here is derived from an EMBL/GenBank/DDBJ whole genome shotgun (WGS) entry which is preliminary data.</text>
</comment>
<gene>
    <name evidence="1" type="ORF">Tco_1016696</name>
</gene>
<evidence type="ECO:0000313" key="1">
    <source>
        <dbReference type="EMBL" id="GJT65216.1"/>
    </source>
</evidence>
<dbReference type="Proteomes" id="UP001151760">
    <property type="component" value="Unassembled WGS sequence"/>
</dbReference>
<evidence type="ECO:0000313" key="2">
    <source>
        <dbReference type="Proteomes" id="UP001151760"/>
    </source>
</evidence>
<reference evidence="1" key="2">
    <citation type="submission" date="2022-01" db="EMBL/GenBank/DDBJ databases">
        <authorList>
            <person name="Yamashiro T."/>
            <person name="Shiraishi A."/>
            <person name="Satake H."/>
            <person name="Nakayama K."/>
        </authorList>
    </citation>
    <scope>NUCLEOTIDE SEQUENCE</scope>
</reference>
<proteinExistence type="predicted"/>